<dbReference type="OrthoDB" id="3395834at2"/>
<dbReference type="AlphaFoldDB" id="A0A366FUE0"/>
<evidence type="ECO:0000313" key="7">
    <source>
        <dbReference type="Proteomes" id="UP000253529"/>
    </source>
</evidence>
<dbReference type="GO" id="GO:0016853">
    <property type="term" value="F:isomerase activity"/>
    <property type="evidence" value="ECO:0007669"/>
    <property type="project" value="UniProtKB-UniRule"/>
</dbReference>
<evidence type="ECO:0000256" key="3">
    <source>
        <dbReference type="PIRSR" id="PIRSR618191-1"/>
    </source>
</evidence>
<gene>
    <name evidence="6" type="ORF">DFR50_102269</name>
</gene>
<protein>
    <recommendedName>
        <fullName evidence="4">Tautomerase</fullName>
        <ecNumber evidence="4">5.3.2.-</ecNumber>
    </recommendedName>
</protein>
<dbReference type="EC" id="5.3.2.-" evidence="4"/>
<dbReference type="Gene3D" id="3.30.429.10">
    <property type="entry name" value="Macrophage Migration Inhibitory Factor"/>
    <property type="match status" value="1"/>
</dbReference>
<dbReference type="InterPro" id="IPR014347">
    <property type="entry name" value="Tautomerase/MIF_sf"/>
</dbReference>
<dbReference type="SUPFAM" id="SSF55331">
    <property type="entry name" value="Tautomerase/MIF"/>
    <property type="match status" value="1"/>
</dbReference>
<dbReference type="EMBL" id="QNRK01000002">
    <property type="protein sequence ID" value="RBP17776.1"/>
    <property type="molecule type" value="Genomic_DNA"/>
</dbReference>
<evidence type="ECO:0000256" key="4">
    <source>
        <dbReference type="RuleBase" id="RU362032"/>
    </source>
</evidence>
<comment type="caution">
    <text evidence="6">The sequence shown here is derived from an EMBL/GenBank/DDBJ whole genome shotgun (WGS) entry which is preliminary data.</text>
</comment>
<proteinExistence type="inferred from homology"/>
<keyword evidence="7" id="KW-1185">Reference proteome</keyword>
<dbReference type="NCBIfam" id="NF002571">
    <property type="entry name" value="PRK02220.1"/>
    <property type="match status" value="1"/>
</dbReference>
<comment type="similarity">
    <text evidence="1 4">Belongs to the 4-oxalocrotonate tautomerase family.</text>
</comment>
<feature type="active site" description="Proton acceptor; via imino nitrogen" evidence="3">
    <location>
        <position position="2"/>
    </location>
</feature>
<organism evidence="6 7">
    <name type="scientific">Roseiarcus fermentans</name>
    <dbReference type="NCBI Taxonomy" id="1473586"/>
    <lineage>
        <taxon>Bacteria</taxon>
        <taxon>Pseudomonadati</taxon>
        <taxon>Pseudomonadota</taxon>
        <taxon>Alphaproteobacteria</taxon>
        <taxon>Hyphomicrobiales</taxon>
        <taxon>Roseiarcaceae</taxon>
        <taxon>Roseiarcus</taxon>
    </lineage>
</organism>
<keyword evidence="2 4" id="KW-0413">Isomerase</keyword>
<dbReference type="PANTHER" id="PTHR35530:SF1">
    <property type="entry name" value="2-HYDROXYMUCONATE TAUTOMERASE"/>
    <property type="match status" value="1"/>
</dbReference>
<dbReference type="InterPro" id="IPR018191">
    <property type="entry name" value="4-OT"/>
</dbReference>
<evidence type="ECO:0000256" key="1">
    <source>
        <dbReference type="ARBA" id="ARBA00006723"/>
    </source>
</evidence>
<dbReference type="Proteomes" id="UP000253529">
    <property type="component" value="Unassembled WGS sequence"/>
</dbReference>
<dbReference type="PANTHER" id="PTHR35530">
    <property type="entry name" value="TAUTOMERASE-RELATED"/>
    <property type="match status" value="1"/>
</dbReference>
<dbReference type="InterPro" id="IPR004370">
    <property type="entry name" value="4-OT-like_dom"/>
</dbReference>
<dbReference type="RefSeq" id="WP_113887721.1">
    <property type="nucleotide sequence ID" value="NZ_QNRK01000002.1"/>
</dbReference>
<evidence type="ECO:0000256" key="2">
    <source>
        <dbReference type="ARBA" id="ARBA00023235"/>
    </source>
</evidence>
<dbReference type="NCBIfam" id="TIGR00013">
    <property type="entry name" value="taut"/>
    <property type="match status" value="1"/>
</dbReference>
<name>A0A366FUE0_9HYPH</name>
<accession>A0A366FUE0</accession>
<sequence>MPIVEITLIEGRTPEAKRRLIAKVSDAIVEAIDAPLDSIRVILREVPALHFGAGGKTKEKPEAPPG</sequence>
<dbReference type="Pfam" id="PF01361">
    <property type="entry name" value="Tautomerase"/>
    <property type="match status" value="1"/>
</dbReference>
<evidence type="ECO:0000313" key="6">
    <source>
        <dbReference type="EMBL" id="RBP17776.1"/>
    </source>
</evidence>
<evidence type="ECO:0000259" key="5">
    <source>
        <dbReference type="Pfam" id="PF01361"/>
    </source>
</evidence>
<feature type="domain" description="4-oxalocrotonate tautomerase-like" evidence="5">
    <location>
        <begin position="2"/>
        <end position="59"/>
    </location>
</feature>
<reference evidence="6 7" key="1">
    <citation type="submission" date="2018-06" db="EMBL/GenBank/DDBJ databases">
        <title>Genomic Encyclopedia of Type Strains, Phase IV (KMG-IV): sequencing the most valuable type-strain genomes for metagenomic binning, comparative biology and taxonomic classification.</title>
        <authorList>
            <person name="Goeker M."/>
        </authorList>
    </citation>
    <scope>NUCLEOTIDE SEQUENCE [LARGE SCALE GENOMIC DNA]</scope>
    <source>
        <strain evidence="6 7">DSM 24875</strain>
    </source>
</reference>